<evidence type="ECO:0000256" key="4">
    <source>
        <dbReference type="ARBA" id="ARBA00022475"/>
    </source>
</evidence>
<organism evidence="9 10">
    <name type="scientific">Labilibaculum manganireducens</name>
    <dbReference type="NCBI Taxonomy" id="1940525"/>
    <lineage>
        <taxon>Bacteria</taxon>
        <taxon>Pseudomonadati</taxon>
        <taxon>Bacteroidota</taxon>
        <taxon>Bacteroidia</taxon>
        <taxon>Marinilabiliales</taxon>
        <taxon>Marinifilaceae</taxon>
        <taxon>Labilibaculum</taxon>
    </lineage>
</organism>
<feature type="transmembrane region" description="Helical" evidence="8">
    <location>
        <begin position="99"/>
        <end position="118"/>
    </location>
</feature>
<sequence length="256" mass="27635">MEWYYYILIVIVGVFCGFLNTLAGSGSIISLAMLMFMGLPANVANGTNRIAILMQNIVGVSSFKKQKVFSFKEGIWLALPAIVGSVIGAGLAVEINEDMMQKTIGGLLIFLFFIVLYKPDAWVKGQAGLIRSKPSIIQIVIFFFIGLYGGFIQAGVGFFLLSGLVLGAGFDLVKANAIKVFIVLLYTPFALGVFVMNGQVDYKIGFILAAGNMIGAYIAANFAVSLGAKFVRYILLAVIIFASLKFLGVYEMLGLI</sequence>
<reference evidence="9 10" key="1">
    <citation type="journal article" date="2017" name="Front. Microbiol.">
        <title>Labilibaculum manganireducens gen. nov., sp. nov. and Labilibaculum filiforme sp. nov., Novel Bacteroidetes Isolated from Subsurface Sediments of the Baltic Sea.</title>
        <authorList>
            <person name="Vandieken V."/>
            <person name="Marshall I.P."/>
            <person name="Niemann H."/>
            <person name="Engelen B."/>
            <person name="Cypionka H."/>
        </authorList>
    </citation>
    <scope>NUCLEOTIDE SEQUENCE [LARGE SCALE GENOMIC DNA]</scope>
    <source>
        <strain evidence="9 10">59.10-2M</strain>
    </source>
</reference>
<dbReference type="InterPro" id="IPR052017">
    <property type="entry name" value="TSUP"/>
</dbReference>
<evidence type="ECO:0000256" key="7">
    <source>
        <dbReference type="ARBA" id="ARBA00023136"/>
    </source>
</evidence>
<dbReference type="PANTHER" id="PTHR30269">
    <property type="entry name" value="TRANSMEMBRANE PROTEIN YFCA"/>
    <property type="match status" value="1"/>
</dbReference>
<dbReference type="PANTHER" id="PTHR30269:SF0">
    <property type="entry name" value="MEMBRANE TRANSPORTER PROTEIN YFCA-RELATED"/>
    <property type="match status" value="1"/>
</dbReference>
<evidence type="ECO:0000313" key="10">
    <source>
        <dbReference type="Proteomes" id="UP000233618"/>
    </source>
</evidence>
<feature type="transmembrane region" description="Helical" evidence="8">
    <location>
        <begin position="74"/>
        <end position="93"/>
    </location>
</feature>
<accession>A0A2N3I716</accession>
<proteinExistence type="inferred from homology"/>
<comment type="similarity">
    <text evidence="2 8">Belongs to the 4-toluene sulfonate uptake permease (TSUP) (TC 2.A.102) family.</text>
</comment>
<comment type="caution">
    <text evidence="9">The sequence shown here is derived from an EMBL/GenBank/DDBJ whole genome shotgun (WGS) entry which is preliminary data.</text>
</comment>
<protein>
    <recommendedName>
        <fullName evidence="8">Probable membrane transporter protein</fullName>
    </recommendedName>
</protein>
<dbReference type="RefSeq" id="WP_101310102.1">
    <property type="nucleotide sequence ID" value="NZ_CAXXEE010000003.1"/>
</dbReference>
<keyword evidence="3" id="KW-0813">Transport</keyword>
<dbReference type="InterPro" id="IPR002781">
    <property type="entry name" value="TM_pro_TauE-like"/>
</dbReference>
<feature type="transmembrane region" description="Helical" evidence="8">
    <location>
        <begin position="139"/>
        <end position="165"/>
    </location>
</feature>
<keyword evidence="10" id="KW-1185">Reference proteome</keyword>
<evidence type="ECO:0000256" key="8">
    <source>
        <dbReference type="RuleBase" id="RU363041"/>
    </source>
</evidence>
<dbReference type="Proteomes" id="UP000233618">
    <property type="component" value="Unassembled WGS sequence"/>
</dbReference>
<evidence type="ECO:0000256" key="2">
    <source>
        <dbReference type="ARBA" id="ARBA00009142"/>
    </source>
</evidence>
<dbReference type="EMBL" id="MVDE01000017">
    <property type="protein sequence ID" value="PKQ66096.1"/>
    <property type="molecule type" value="Genomic_DNA"/>
</dbReference>
<gene>
    <name evidence="9" type="ORF">BZG01_12095</name>
</gene>
<comment type="subcellular location">
    <subcellularLocation>
        <location evidence="1 8">Cell membrane</location>
        <topology evidence="1 8">Multi-pass membrane protein</topology>
    </subcellularLocation>
</comment>
<keyword evidence="7 8" id="KW-0472">Membrane</keyword>
<dbReference type="Pfam" id="PF01925">
    <property type="entry name" value="TauE"/>
    <property type="match status" value="1"/>
</dbReference>
<evidence type="ECO:0000256" key="1">
    <source>
        <dbReference type="ARBA" id="ARBA00004651"/>
    </source>
</evidence>
<dbReference type="GO" id="GO:0005886">
    <property type="term" value="C:plasma membrane"/>
    <property type="evidence" value="ECO:0007669"/>
    <property type="project" value="UniProtKB-SubCell"/>
</dbReference>
<keyword evidence="5 8" id="KW-0812">Transmembrane</keyword>
<dbReference type="AlphaFoldDB" id="A0A2N3I716"/>
<evidence type="ECO:0000256" key="3">
    <source>
        <dbReference type="ARBA" id="ARBA00022448"/>
    </source>
</evidence>
<evidence type="ECO:0000256" key="6">
    <source>
        <dbReference type="ARBA" id="ARBA00022989"/>
    </source>
</evidence>
<feature type="transmembrane region" description="Helical" evidence="8">
    <location>
        <begin position="230"/>
        <end position="250"/>
    </location>
</feature>
<evidence type="ECO:0000313" key="9">
    <source>
        <dbReference type="EMBL" id="PKQ66096.1"/>
    </source>
</evidence>
<feature type="transmembrane region" description="Helical" evidence="8">
    <location>
        <begin position="6"/>
        <end position="39"/>
    </location>
</feature>
<name>A0A2N3I716_9BACT</name>
<keyword evidence="6 8" id="KW-1133">Transmembrane helix</keyword>
<evidence type="ECO:0000256" key="5">
    <source>
        <dbReference type="ARBA" id="ARBA00022692"/>
    </source>
</evidence>
<feature type="transmembrane region" description="Helical" evidence="8">
    <location>
        <begin position="177"/>
        <end position="197"/>
    </location>
</feature>
<keyword evidence="4 8" id="KW-1003">Cell membrane</keyword>
<feature type="transmembrane region" description="Helical" evidence="8">
    <location>
        <begin position="204"/>
        <end position="224"/>
    </location>
</feature>